<evidence type="ECO:0000313" key="1">
    <source>
        <dbReference type="EMBL" id="TFK80243.1"/>
    </source>
</evidence>
<dbReference type="EMBL" id="ML211816">
    <property type="protein sequence ID" value="TFK80243.1"/>
    <property type="molecule type" value="Genomic_DNA"/>
</dbReference>
<dbReference type="AlphaFoldDB" id="A0A5C3P3C1"/>
<reference evidence="1 2" key="1">
    <citation type="journal article" date="2019" name="Nat. Ecol. Evol.">
        <title>Megaphylogeny resolves global patterns of mushroom evolution.</title>
        <authorList>
            <person name="Varga T."/>
            <person name="Krizsan K."/>
            <person name="Foldi C."/>
            <person name="Dima B."/>
            <person name="Sanchez-Garcia M."/>
            <person name="Sanchez-Ramirez S."/>
            <person name="Szollosi G.J."/>
            <person name="Szarkandi J.G."/>
            <person name="Papp V."/>
            <person name="Albert L."/>
            <person name="Andreopoulos W."/>
            <person name="Angelini C."/>
            <person name="Antonin V."/>
            <person name="Barry K.W."/>
            <person name="Bougher N.L."/>
            <person name="Buchanan P."/>
            <person name="Buyck B."/>
            <person name="Bense V."/>
            <person name="Catcheside P."/>
            <person name="Chovatia M."/>
            <person name="Cooper J."/>
            <person name="Damon W."/>
            <person name="Desjardin D."/>
            <person name="Finy P."/>
            <person name="Geml J."/>
            <person name="Haridas S."/>
            <person name="Hughes K."/>
            <person name="Justo A."/>
            <person name="Karasinski D."/>
            <person name="Kautmanova I."/>
            <person name="Kiss B."/>
            <person name="Kocsube S."/>
            <person name="Kotiranta H."/>
            <person name="LaButti K.M."/>
            <person name="Lechner B.E."/>
            <person name="Liimatainen K."/>
            <person name="Lipzen A."/>
            <person name="Lukacs Z."/>
            <person name="Mihaltcheva S."/>
            <person name="Morgado L.N."/>
            <person name="Niskanen T."/>
            <person name="Noordeloos M.E."/>
            <person name="Ohm R.A."/>
            <person name="Ortiz-Santana B."/>
            <person name="Ovrebo C."/>
            <person name="Racz N."/>
            <person name="Riley R."/>
            <person name="Savchenko A."/>
            <person name="Shiryaev A."/>
            <person name="Soop K."/>
            <person name="Spirin V."/>
            <person name="Szebenyi C."/>
            <person name="Tomsovsky M."/>
            <person name="Tulloss R.E."/>
            <person name="Uehling J."/>
            <person name="Grigoriev I.V."/>
            <person name="Vagvolgyi C."/>
            <person name="Papp T."/>
            <person name="Martin F.M."/>
            <person name="Miettinen O."/>
            <person name="Hibbett D.S."/>
            <person name="Nagy L.G."/>
        </authorList>
    </citation>
    <scope>NUCLEOTIDE SEQUENCE [LARGE SCALE GENOMIC DNA]</scope>
    <source>
        <strain evidence="1 2">HHB13444</strain>
    </source>
</reference>
<protein>
    <submittedName>
        <fullName evidence="1">Uncharacterized protein</fullName>
    </submittedName>
</protein>
<gene>
    <name evidence="1" type="ORF">K466DRAFT_605500</name>
</gene>
<organism evidence="1 2">
    <name type="scientific">Polyporus arcularius HHB13444</name>
    <dbReference type="NCBI Taxonomy" id="1314778"/>
    <lineage>
        <taxon>Eukaryota</taxon>
        <taxon>Fungi</taxon>
        <taxon>Dikarya</taxon>
        <taxon>Basidiomycota</taxon>
        <taxon>Agaricomycotina</taxon>
        <taxon>Agaricomycetes</taxon>
        <taxon>Polyporales</taxon>
        <taxon>Polyporaceae</taxon>
        <taxon>Polyporus</taxon>
    </lineage>
</organism>
<keyword evidence="2" id="KW-1185">Reference proteome</keyword>
<dbReference type="InParanoid" id="A0A5C3P3C1"/>
<name>A0A5C3P3C1_9APHY</name>
<evidence type="ECO:0000313" key="2">
    <source>
        <dbReference type="Proteomes" id="UP000308197"/>
    </source>
</evidence>
<proteinExistence type="predicted"/>
<sequence>MESHNPASDAPDHRDPTPDLTTLLFVLESFLGAAARVFGGGRIPDIVHLTEATVRMCLEAPCIRDLPFEQRRDVVRAITSYMLLLALPPQGASTAVERTISAAAERAQGRSAILSDAWASPQGVLYAPAYQSSDSEVFHVGMVLHPHAREVEVVSGSLDDSDSEIPELVDLD</sequence>
<dbReference type="Proteomes" id="UP000308197">
    <property type="component" value="Unassembled WGS sequence"/>
</dbReference>
<accession>A0A5C3P3C1</accession>